<proteinExistence type="predicted"/>
<protein>
    <submittedName>
        <fullName evidence="1">Uncharacterized protein</fullName>
    </submittedName>
</protein>
<evidence type="ECO:0000313" key="1">
    <source>
        <dbReference type="EMBL" id="AMW61546.1"/>
    </source>
</evidence>
<gene>
    <name evidence="1" type="ORF">JUGLONE_274</name>
</gene>
<organism evidence="1 2">
    <name type="scientific">Bacillus phage Juglone</name>
    <dbReference type="NCBI Taxonomy" id="1805949"/>
    <lineage>
        <taxon>Viruses</taxon>
        <taxon>Duplodnaviria</taxon>
        <taxon>Heunggongvirae</taxon>
        <taxon>Uroviricota</taxon>
        <taxon>Caudoviricetes</taxon>
        <taxon>Herelleviridae</taxon>
        <taxon>Bastillevirinae</taxon>
        <taxon>Bequatrovirus</taxon>
        <taxon>Bequatrovirus troll</taxon>
    </lineage>
</organism>
<reference evidence="2" key="1">
    <citation type="submission" date="2016-02" db="EMBL/GenBank/DDBJ databases">
        <authorList>
            <person name="Mokah H."/>
            <person name="Prakash A."/>
            <person name="Horton L."/>
            <person name="Cochran E."/>
            <person name="Foltz S."/>
            <person name="Olszewski N."/>
            <person name="Jeyasankar M."/>
            <person name="Sehgal N."/>
            <person name="Miller A."/>
            <person name="Luong A."/>
            <person name="Miller R."/>
            <person name="Afzal A."/>
            <person name="Dandamudi K."/>
            <person name="Yoo S."/>
            <person name="Shi R."/>
            <person name="Carvalho R."/>
            <person name="Koparde V.N."/>
            <person name="Lee V."/>
            <person name="Buck G."/>
            <person name="Serrano M.G."/>
            <person name="Johnson A."/>
        </authorList>
    </citation>
    <scope>NUCLEOTIDE SEQUENCE [LARGE SCALE GENOMIC DNA]</scope>
</reference>
<dbReference type="EMBL" id="KU737345">
    <property type="protein sequence ID" value="AMW61546.1"/>
    <property type="molecule type" value="Genomic_DNA"/>
</dbReference>
<dbReference type="Proteomes" id="UP000225977">
    <property type="component" value="Segment"/>
</dbReference>
<name>A0A143FIH5_9CAUD</name>
<evidence type="ECO:0000313" key="2">
    <source>
        <dbReference type="Proteomes" id="UP000225977"/>
    </source>
</evidence>
<sequence>MYKFKSGSLQPSDVINVSEWDTGRRLAMLLKSGRYLEFNDMMREINDYEEQSIVNIISAMRQETTGSN</sequence>
<accession>A0A143FIH5</accession>